<accession>A0ABT9ZPJ9</accession>
<evidence type="ECO:0000313" key="2">
    <source>
        <dbReference type="Proteomes" id="UP001230005"/>
    </source>
</evidence>
<sequence length="34" mass="3862">MTVKVDLTSSEIANLWTAYIDNTALVTKLNYILF</sequence>
<proteinExistence type="predicted"/>
<protein>
    <submittedName>
        <fullName evidence="1">Uncharacterized protein</fullName>
    </submittedName>
</protein>
<keyword evidence="2" id="KW-1185">Reference proteome</keyword>
<name>A0ABT9ZPJ9_9BACI</name>
<dbReference type="Proteomes" id="UP001230005">
    <property type="component" value="Unassembled WGS sequence"/>
</dbReference>
<comment type="caution">
    <text evidence="1">The sequence shown here is derived from an EMBL/GenBank/DDBJ whole genome shotgun (WGS) entry which is preliminary data.</text>
</comment>
<reference evidence="1 2" key="1">
    <citation type="submission" date="2023-07" db="EMBL/GenBank/DDBJ databases">
        <title>Genomic Encyclopedia of Type Strains, Phase IV (KMG-IV): sequencing the most valuable type-strain genomes for metagenomic binning, comparative biology and taxonomic classification.</title>
        <authorList>
            <person name="Goeker M."/>
        </authorList>
    </citation>
    <scope>NUCLEOTIDE SEQUENCE [LARGE SCALE GENOMIC DNA]</scope>
    <source>
        <strain evidence="1 2">DSM 9768</strain>
    </source>
</reference>
<dbReference type="EMBL" id="JAUSUG010000001">
    <property type="protein sequence ID" value="MDQ0252774.1"/>
    <property type="molecule type" value="Genomic_DNA"/>
</dbReference>
<gene>
    <name evidence="1" type="ORF">J2S74_000146</name>
</gene>
<evidence type="ECO:0000313" key="1">
    <source>
        <dbReference type="EMBL" id="MDQ0252774.1"/>
    </source>
</evidence>
<organism evidence="1 2">
    <name type="scientific">Evansella vedderi</name>
    <dbReference type="NCBI Taxonomy" id="38282"/>
    <lineage>
        <taxon>Bacteria</taxon>
        <taxon>Bacillati</taxon>
        <taxon>Bacillota</taxon>
        <taxon>Bacilli</taxon>
        <taxon>Bacillales</taxon>
        <taxon>Bacillaceae</taxon>
        <taxon>Evansella</taxon>
    </lineage>
</organism>